<evidence type="ECO:0000313" key="3">
    <source>
        <dbReference type="Proteomes" id="UP000028007"/>
    </source>
</evidence>
<name>A0A081PLX6_9SPHI</name>
<dbReference type="EMBL" id="JNFF01000006">
    <property type="protein sequence ID" value="KEQ31699.1"/>
    <property type="molecule type" value="Genomic_DNA"/>
</dbReference>
<keyword evidence="3" id="KW-1185">Reference proteome</keyword>
<sequence>MLSKITHNLTILAAKKILDTNKTAHLSTAKRVVSIIAGAYILNRGIRSIIKHPILGAQEALLGGFLLFDAVRGIKETYPKRPKELNDVRRNQIQGNDPDSAVPAFV</sequence>
<gene>
    <name evidence="2" type="ORF">N180_14470</name>
</gene>
<accession>A0A081PLX6</accession>
<organism evidence="2 3">
    <name type="scientific">Pedobacter antarcticus 4BY</name>
    <dbReference type="NCBI Taxonomy" id="1358423"/>
    <lineage>
        <taxon>Bacteria</taxon>
        <taxon>Pseudomonadati</taxon>
        <taxon>Bacteroidota</taxon>
        <taxon>Sphingobacteriia</taxon>
        <taxon>Sphingobacteriales</taxon>
        <taxon>Sphingobacteriaceae</taxon>
        <taxon>Pedobacter</taxon>
    </lineage>
</organism>
<dbReference type="eggNOG" id="ENOG50345I5">
    <property type="taxonomic scope" value="Bacteria"/>
</dbReference>
<evidence type="ECO:0000313" key="2">
    <source>
        <dbReference type="EMBL" id="KEQ31699.1"/>
    </source>
</evidence>
<proteinExistence type="predicted"/>
<feature type="region of interest" description="Disordered" evidence="1">
    <location>
        <begin position="82"/>
        <end position="106"/>
    </location>
</feature>
<dbReference type="RefSeq" id="WP_037437799.1">
    <property type="nucleotide sequence ID" value="NZ_JNFF01000006.1"/>
</dbReference>
<comment type="caution">
    <text evidence="2">The sequence shown here is derived from an EMBL/GenBank/DDBJ whole genome shotgun (WGS) entry which is preliminary data.</text>
</comment>
<protein>
    <submittedName>
        <fullName evidence="2">Uncharacterized protein</fullName>
    </submittedName>
</protein>
<reference evidence="2 3" key="1">
    <citation type="journal article" date="1992" name="Int. J. Syst. Bacteriol.">
        <title>Sphingobacterium antarcticus sp. nov. a Psychrotrophic Bacterium from the Soils of Schirmacher Oasis, Antarctica.</title>
        <authorList>
            <person name="Shivaji S."/>
            <person name="Ray M.K."/>
            <person name="Rao N.S."/>
            <person name="Saiserr L."/>
            <person name="Jagannadham M.V."/>
            <person name="Kumar G.S."/>
            <person name="Reddy G."/>
            <person name="Bhargava P.M."/>
        </authorList>
    </citation>
    <scope>NUCLEOTIDE SEQUENCE [LARGE SCALE GENOMIC DNA]</scope>
    <source>
        <strain evidence="2 3">4BY</strain>
    </source>
</reference>
<dbReference type="AlphaFoldDB" id="A0A081PLX6"/>
<evidence type="ECO:0000256" key="1">
    <source>
        <dbReference type="SAM" id="MobiDB-lite"/>
    </source>
</evidence>
<dbReference type="OrthoDB" id="772352at2"/>
<dbReference type="Proteomes" id="UP000028007">
    <property type="component" value="Unassembled WGS sequence"/>
</dbReference>